<accession>A0ACB7RS69</accession>
<gene>
    <name evidence="1" type="ORF">HPB50_002205</name>
</gene>
<organism evidence="1 2">
    <name type="scientific">Hyalomma asiaticum</name>
    <name type="common">Tick</name>
    <dbReference type="NCBI Taxonomy" id="266040"/>
    <lineage>
        <taxon>Eukaryota</taxon>
        <taxon>Metazoa</taxon>
        <taxon>Ecdysozoa</taxon>
        <taxon>Arthropoda</taxon>
        <taxon>Chelicerata</taxon>
        <taxon>Arachnida</taxon>
        <taxon>Acari</taxon>
        <taxon>Parasitiformes</taxon>
        <taxon>Ixodida</taxon>
        <taxon>Ixodoidea</taxon>
        <taxon>Ixodidae</taxon>
        <taxon>Hyalomminae</taxon>
        <taxon>Hyalomma</taxon>
    </lineage>
</organism>
<keyword evidence="2" id="KW-1185">Reference proteome</keyword>
<proteinExistence type="predicted"/>
<reference evidence="1" key="1">
    <citation type="submission" date="2020-05" db="EMBL/GenBank/DDBJ databases">
        <title>Large-scale comparative analyses of tick genomes elucidate their genetic diversity and vector capacities.</title>
        <authorList>
            <person name="Jia N."/>
            <person name="Wang J."/>
            <person name="Shi W."/>
            <person name="Du L."/>
            <person name="Sun Y."/>
            <person name="Zhan W."/>
            <person name="Jiang J."/>
            <person name="Wang Q."/>
            <person name="Zhang B."/>
            <person name="Ji P."/>
            <person name="Sakyi L.B."/>
            <person name="Cui X."/>
            <person name="Yuan T."/>
            <person name="Jiang B."/>
            <person name="Yang W."/>
            <person name="Lam T.T.-Y."/>
            <person name="Chang Q."/>
            <person name="Ding S."/>
            <person name="Wang X."/>
            <person name="Zhu J."/>
            <person name="Ruan X."/>
            <person name="Zhao L."/>
            <person name="Wei J."/>
            <person name="Que T."/>
            <person name="Du C."/>
            <person name="Cheng J."/>
            <person name="Dai P."/>
            <person name="Han X."/>
            <person name="Huang E."/>
            <person name="Gao Y."/>
            <person name="Liu J."/>
            <person name="Shao H."/>
            <person name="Ye R."/>
            <person name="Li L."/>
            <person name="Wei W."/>
            <person name="Wang X."/>
            <person name="Wang C."/>
            <person name="Yang T."/>
            <person name="Huo Q."/>
            <person name="Li W."/>
            <person name="Guo W."/>
            <person name="Chen H."/>
            <person name="Zhou L."/>
            <person name="Ni X."/>
            <person name="Tian J."/>
            <person name="Zhou Y."/>
            <person name="Sheng Y."/>
            <person name="Liu T."/>
            <person name="Pan Y."/>
            <person name="Xia L."/>
            <person name="Li J."/>
            <person name="Zhao F."/>
            <person name="Cao W."/>
        </authorList>
    </citation>
    <scope>NUCLEOTIDE SEQUENCE</scope>
    <source>
        <strain evidence="1">Hyas-2018</strain>
    </source>
</reference>
<name>A0ACB7RS69_HYAAI</name>
<evidence type="ECO:0000313" key="2">
    <source>
        <dbReference type="Proteomes" id="UP000821845"/>
    </source>
</evidence>
<sequence length="83" mass="9174">MNSKTLHMALVYRAARETSKRCALAGKIKVDDIERVVHRMLRARASVAALGNLRCLPALEDIEAGLLSKDGALPPRRFSLFGR</sequence>
<comment type="caution">
    <text evidence="1">The sequence shown here is derived from an EMBL/GenBank/DDBJ whole genome shotgun (WGS) entry which is preliminary data.</text>
</comment>
<evidence type="ECO:0000313" key="1">
    <source>
        <dbReference type="EMBL" id="KAH6925230.1"/>
    </source>
</evidence>
<dbReference type="EMBL" id="CM023487">
    <property type="protein sequence ID" value="KAH6925230.1"/>
    <property type="molecule type" value="Genomic_DNA"/>
</dbReference>
<protein>
    <submittedName>
        <fullName evidence="1">Uncharacterized protein</fullName>
    </submittedName>
</protein>
<dbReference type="Proteomes" id="UP000821845">
    <property type="component" value="Chromosome 7"/>
</dbReference>